<dbReference type="EMBL" id="JAGHQL010000153">
    <property type="protein sequence ID" value="KAH0537285.1"/>
    <property type="molecule type" value="Genomic_DNA"/>
</dbReference>
<sequence length="451" mass="50690">MSIFGRSFGESASDVRKSYASRIGDFLSHVERPSGSIFRRRANTLDDLFTWGWGVLGEKQKLEHQLALQAEAYQKAQEEIDRLKEARDVAESGFQHVSAELQQVSIDFQNALVENTRMAEHHTHEINELILEHSKSMHDTKTRLKTDHGREVERFNKEIDRLVGQLLVNQNDSQAWPDDKLKLKFRELQRLIESVTSPRNKQFLVPHNQQLGARLDPANFLSRVGRGKSHFLLKSTIWAIFQEQFFSAPFGFGALGPGKAQRELMDVYFTWRKIFDGPTGIASPGGESFAIFHQDKLANNWRSATFQCIIVALTSTDGRNPAPDTPLAKLSAKNVNQTISRIMGVLSEVSKLSNSMVGREIEDEIHQMANLSLEIALQFGVHSAQLRLSAPSRGEQIMIGEEFHDCEDGDSSKGSAYVVDLVIVPGLQKVGDGRSDMTSKRTIVPCEIYPE</sequence>
<evidence type="ECO:0000256" key="1">
    <source>
        <dbReference type="SAM" id="Coils"/>
    </source>
</evidence>
<keyword evidence="1" id="KW-0175">Coiled coil</keyword>
<reference evidence="2" key="1">
    <citation type="submission" date="2021-03" db="EMBL/GenBank/DDBJ databases">
        <title>Comparative genomics and phylogenomic investigation of the class Geoglossomycetes provide insights into ecological specialization and systematics.</title>
        <authorList>
            <person name="Melie T."/>
            <person name="Pirro S."/>
            <person name="Miller A.N."/>
            <person name="Quandt A."/>
        </authorList>
    </citation>
    <scope>NUCLEOTIDE SEQUENCE</scope>
    <source>
        <strain evidence="2">GBOQ0MN5Z8</strain>
    </source>
</reference>
<feature type="coiled-coil region" evidence="1">
    <location>
        <begin position="59"/>
        <end position="93"/>
    </location>
</feature>
<dbReference type="OrthoDB" id="5383650at2759"/>
<dbReference type="AlphaFoldDB" id="A0A9P8KVJ6"/>
<evidence type="ECO:0000313" key="2">
    <source>
        <dbReference type="EMBL" id="KAH0537285.1"/>
    </source>
</evidence>
<keyword evidence="3" id="KW-1185">Reference proteome</keyword>
<proteinExistence type="predicted"/>
<comment type="caution">
    <text evidence="2">The sequence shown here is derived from an EMBL/GenBank/DDBJ whole genome shotgun (WGS) entry which is preliminary data.</text>
</comment>
<accession>A0A9P8KVJ6</accession>
<organism evidence="2 3">
    <name type="scientific">Glutinoglossum americanum</name>
    <dbReference type="NCBI Taxonomy" id="1670608"/>
    <lineage>
        <taxon>Eukaryota</taxon>
        <taxon>Fungi</taxon>
        <taxon>Dikarya</taxon>
        <taxon>Ascomycota</taxon>
        <taxon>Pezizomycotina</taxon>
        <taxon>Geoglossomycetes</taxon>
        <taxon>Geoglossales</taxon>
        <taxon>Geoglossaceae</taxon>
        <taxon>Glutinoglossum</taxon>
    </lineage>
</organism>
<gene>
    <name evidence="2" type="ORF">FGG08_005910</name>
</gene>
<dbReference type="Proteomes" id="UP000698800">
    <property type="component" value="Unassembled WGS sequence"/>
</dbReference>
<name>A0A9P8KVJ6_9PEZI</name>
<protein>
    <submittedName>
        <fullName evidence="2">Uncharacterized protein</fullName>
    </submittedName>
</protein>
<evidence type="ECO:0000313" key="3">
    <source>
        <dbReference type="Proteomes" id="UP000698800"/>
    </source>
</evidence>